<feature type="region of interest" description="Disordered" evidence="16">
    <location>
        <begin position="325"/>
        <end position="347"/>
    </location>
</feature>
<keyword evidence="7 15" id="KW-0378">Hydrolase</keyword>
<dbReference type="EC" id="3.1.3.1" evidence="3 15"/>
<dbReference type="OrthoDB" id="7392499at2759"/>
<dbReference type="Pfam" id="PF04430">
    <property type="entry name" value="DUF498"/>
    <property type="match status" value="1"/>
</dbReference>
<feature type="binding site" evidence="13">
    <location>
        <position position="647"/>
    </location>
    <ligand>
        <name>Zn(2+)</name>
        <dbReference type="ChEBI" id="CHEBI:29105"/>
        <label>2</label>
    </ligand>
</feature>
<evidence type="ECO:0000256" key="4">
    <source>
        <dbReference type="ARBA" id="ARBA00022553"/>
    </source>
</evidence>
<feature type="active site" description="Phosphoserine intermediate" evidence="12">
    <location>
        <position position="405"/>
    </location>
</feature>
<evidence type="ECO:0000256" key="2">
    <source>
        <dbReference type="ARBA" id="ARBA00005984"/>
    </source>
</evidence>
<feature type="region of interest" description="Disordered" evidence="16">
    <location>
        <begin position="254"/>
        <end position="289"/>
    </location>
</feature>
<feature type="binding site" evidence="13">
    <location>
        <position position="357"/>
    </location>
    <ligand>
        <name>Mg(2+)</name>
        <dbReference type="ChEBI" id="CHEBI:18420"/>
    </ligand>
</feature>
<dbReference type="GO" id="GO:0004035">
    <property type="term" value="F:alkaline phosphatase activity"/>
    <property type="evidence" value="ECO:0007669"/>
    <property type="project" value="UniProtKB-EC"/>
</dbReference>
<feature type="binding site" evidence="13">
    <location>
        <position position="604"/>
    </location>
    <ligand>
        <name>Zn(2+)</name>
        <dbReference type="ChEBI" id="CHEBI:29105"/>
        <label>2</label>
    </ligand>
</feature>
<keyword evidence="11" id="KW-0472">Membrane</keyword>
<evidence type="ECO:0000313" key="18">
    <source>
        <dbReference type="Proteomes" id="UP000184188"/>
    </source>
</evidence>
<dbReference type="SUPFAM" id="SSF53649">
    <property type="entry name" value="Alkaline phosphatase-like"/>
    <property type="match status" value="1"/>
</dbReference>
<protein>
    <recommendedName>
        <fullName evidence="3 15">Alkaline phosphatase</fullName>
        <ecNumber evidence="3 15">3.1.3.1</ecNumber>
    </recommendedName>
</protein>
<dbReference type="SUPFAM" id="SSF64076">
    <property type="entry name" value="MTH938-like"/>
    <property type="match status" value="1"/>
</dbReference>
<comment type="cofactor">
    <cofactor evidence="13">
        <name>Mg(2+)</name>
        <dbReference type="ChEBI" id="CHEBI:18420"/>
    </cofactor>
    <text evidence="13">Binds 1 Mg(2+) ion.</text>
</comment>
<name>A0A1L9SVS2_9EURO</name>
<dbReference type="STRING" id="1073090.A0A1L9SVS2"/>
<feature type="binding site" evidence="13">
    <location>
        <position position="755"/>
    </location>
    <ligand>
        <name>Zn(2+)</name>
        <dbReference type="ChEBI" id="CHEBI:29105"/>
        <label>2</label>
    </ligand>
</feature>
<dbReference type="FunFam" id="3.40.720.10:FF:000063">
    <property type="entry name" value="Alkaline phosphatase"/>
    <property type="match status" value="1"/>
</dbReference>
<feature type="compositionally biased region" description="Basic and acidic residues" evidence="16">
    <location>
        <begin position="260"/>
        <end position="269"/>
    </location>
</feature>
<evidence type="ECO:0000313" key="17">
    <source>
        <dbReference type="EMBL" id="OJJ51300.1"/>
    </source>
</evidence>
<comment type="similarity">
    <text evidence="2 14">Belongs to the alkaline phosphatase family.</text>
</comment>
<evidence type="ECO:0000256" key="8">
    <source>
        <dbReference type="ARBA" id="ARBA00022833"/>
    </source>
</evidence>
<dbReference type="GO" id="GO:0046872">
    <property type="term" value="F:metal ion binding"/>
    <property type="evidence" value="ECO:0007669"/>
    <property type="project" value="UniProtKB-KW"/>
</dbReference>
<dbReference type="CDD" id="cd16012">
    <property type="entry name" value="ALP"/>
    <property type="match status" value="1"/>
</dbReference>
<keyword evidence="8 13" id="KW-0862">Zinc</keyword>
<dbReference type="AlphaFoldDB" id="A0A1L9SVS2"/>
<dbReference type="GeneID" id="34616766"/>
<evidence type="ECO:0000256" key="15">
    <source>
        <dbReference type="RuleBase" id="RU003947"/>
    </source>
</evidence>
<dbReference type="FunFam" id="1.10.60.40:FF:000002">
    <property type="entry name" value="Alkaline phosphatase"/>
    <property type="match status" value="1"/>
</dbReference>
<evidence type="ECO:0000256" key="12">
    <source>
        <dbReference type="PIRSR" id="PIRSR601952-1"/>
    </source>
</evidence>
<evidence type="ECO:0000256" key="6">
    <source>
        <dbReference type="ARBA" id="ARBA00022723"/>
    </source>
</evidence>
<keyword evidence="5" id="KW-0812">Transmembrane</keyword>
<feature type="compositionally biased region" description="Low complexity" evidence="16">
    <location>
        <begin position="37"/>
        <end position="50"/>
    </location>
</feature>
<keyword evidence="4" id="KW-0597">Phosphoprotein</keyword>
<organism evidence="17 18">
    <name type="scientific">Penicilliopsis zonata CBS 506.65</name>
    <dbReference type="NCBI Taxonomy" id="1073090"/>
    <lineage>
        <taxon>Eukaryota</taxon>
        <taxon>Fungi</taxon>
        <taxon>Dikarya</taxon>
        <taxon>Ascomycota</taxon>
        <taxon>Pezizomycotina</taxon>
        <taxon>Eurotiomycetes</taxon>
        <taxon>Eurotiomycetidae</taxon>
        <taxon>Eurotiales</taxon>
        <taxon>Aspergillaceae</taxon>
        <taxon>Penicilliopsis</taxon>
    </lineage>
</organism>
<keyword evidence="9 13" id="KW-0460">Magnesium</keyword>
<keyword evidence="18" id="KW-1185">Reference proteome</keyword>
<dbReference type="SMART" id="SM00098">
    <property type="entry name" value="alkPPc"/>
    <property type="match status" value="1"/>
</dbReference>
<keyword evidence="10" id="KW-1133">Transmembrane helix</keyword>
<evidence type="ECO:0000256" key="13">
    <source>
        <dbReference type="PIRSR" id="PIRSR601952-2"/>
    </source>
</evidence>
<dbReference type="GO" id="GO:0000329">
    <property type="term" value="C:fungal-type vacuole membrane"/>
    <property type="evidence" value="ECO:0007669"/>
    <property type="project" value="TreeGrafter"/>
</dbReference>
<evidence type="ECO:0000256" key="16">
    <source>
        <dbReference type="SAM" id="MobiDB-lite"/>
    </source>
</evidence>
<dbReference type="InterPro" id="IPR007523">
    <property type="entry name" value="NDUFAF3/AAMDC"/>
</dbReference>
<dbReference type="InterPro" id="IPR001952">
    <property type="entry name" value="Alkaline_phosphatase"/>
</dbReference>
<feature type="binding site" evidence="13">
    <location>
        <position position="357"/>
    </location>
    <ligand>
        <name>Zn(2+)</name>
        <dbReference type="ChEBI" id="CHEBI:29105"/>
        <label>2</label>
    </ligand>
</feature>
<dbReference type="InterPro" id="IPR036748">
    <property type="entry name" value="MTH938-like_sf"/>
</dbReference>
<evidence type="ECO:0000256" key="10">
    <source>
        <dbReference type="ARBA" id="ARBA00022989"/>
    </source>
</evidence>
<evidence type="ECO:0000256" key="7">
    <source>
        <dbReference type="ARBA" id="ARBA00022801"/>
    </source>
</evidence>
<dbReference type="PANTHER" id="PTHR11596:SF5">
    <property type="entry name" value="ALKALINE PHOSPHATASE"/>
    <property type="match status" value="1"/>
</dbReference>
<sequence>MHTPSPQLLRALRVFLTPRPVQRGPSIYHPFQRVYSSSSGSKSISISRSITPRRMIPRAHASKPGSRDRGPVSPEDTQTDLAALNVLGSIPTPATAVDACLDNGFHLDNGVKVTGGDGVLLVNGEAFAWRPWNTASSASLDARAKRAVCVNSKGQFDVDEQVWGLLSLVWPRPGLSLSLSINSLGIRVEVQDTRNAAAQFNLLATERGVGEVAAALIPIGWKGHLQPFSSPPHLFFPFTCPFFRRYSTMPQQEPLLARPSSDRDSLRNAEEEDALLTGERSSRYDGSRQQTRWTRWREVGLLTWAVLATAAVIIVTVVFHQHERANHHHHHQDDDSPTWGPGGKPTGKRNLIFMVSDGMGPASLAMTRGFRQLTEGLPMDDTLVLDQHFIGTSRTRSSSSLVTDSAAGATAFSCGFKSYNGAISVLPDETPCGTVLEAAALAGYRTGLVVTTRITDATPACFASHVTLRSYEDRIAEQEIGEHPLGRVVDLMLGGGRCHFLPNTTEESCRADDRDLIAAAEANGFNYISDRAGFDALNDGTEVQLPLLGLFAGHDIPFEIDRRSQADTYPSLEEMARTALTALSQATADSEQGFFLMIEGSRIDHAGHGNDPAAQVHEVLAYDRAFAAVLDFLDKDSTPGVLVSTSDHETGGLAVARQLQADYPEYKWYPGVLANASHSAEHLAAQLKTYLGTNSKDGQKHQRKYVYALLEKGLGVTDATEDEVDLLLDPELSPSYVFADIISRRAQIGWSTHGHSAVDVNIYASSSKTAWPLLGNHENTEVGSFLADYLDLNLENITSQLQAGSWMGGVQAIHVDDKYHGEFKH</sequence>
<comment type="cofactor">
    <cofactor evidence="13">
        <name>Zn(2+)</name>
        <dbReference type="ChEBI" id="CHEBI:29105"/>
    </cofactor>
    <text evidence="13">Binds 2 Zn(2+) ions.</text>
</comment>
<comment type="subcellular location">
    <subcellularLocation>
        <location evidence="1">Membrane</location>
        <topology evidence="1">Single-pass membrane protein</topology>
    </subcellularLocation>
</comment>
<dbReference type="PROSITE" id="PS00123">
    <property type="entry name" value="ALKALINE_PHOSPHATASE"/>
    <property type="match status" value="1"/>
</dbReference>
<feature type="binding site" evidence="13">
    <location>
        <position position="608"/>
    </location>
    <ligand>
        <name>Zn(2+)</name>
        <dbReference type="ChEBI" id="CHEBI:29105"/>
        <label>2</label>
    </ligand>
</feature>
<feature type="binding site" evidence="13">
    <location>
        <position position="648"/>
    </location>
    <ligand>
        <name>Zn(2+)</name>
        <dbReference type="ChEBI" id="CHEBI:29105"/>
        <label>2</label>
    </ligand>
</feature>
<feature type="binding site" evidence="13">
    <location>
        <position position="456"/>
    </location>
    <ligand>
        <name>Mg(2+)</name>
        <dbReference type="ChEBI" id="CHEBI:18420"/>
    </ligand>
</feature>
<feature type="region of interest" description="Disordered" evidence="16">
    <location>
        <begin position="37"/>
        <end position="76"/>
    </location>
</feature>
<evidence type="ECO:0000256" key="9">
    <source>
        <dbReference type="ARBA" id="ARBA00022842"/>
    </source>
</evidence>
<accession>A0A1L9SVS2</accession>
<dbReference type="InterPro" id="IPR018299">
    <property type="entry name" value="Alkaline_phosphatase_AS"/>
</dbReference>
<evidence type="ECO:0000256" key="11">
    <source>
        <dbReference type="ARBA" id="ARBA00023136"/>
    </source>
</evidence>
<dbReference type="InterPro" id="IPR017850">
    <property type="entry name" value="Alkaline_phosphatase_core_sf"/>
</dbReference>
<dbReference type="Gene3D" id="1.10.60.40">
    <property type="match status" value="1"/>
</dbReference>
<reference evidence="18" key="1">
    <citation type="journal article" date="2017" name="Genome Biol.">
        <title>Comparative genomics reveals high biological diversity and specific adaptations in the industrially and medically important fungal genus Aspergillus.</title>
        <authorList>
            <person name="de Vries R.P."/>
            <person name="Riley R."/>
            <person name="Wiebenga A."/>
            <person name="Aguilar-Osorio G."/>
            <person name="Amillis S."/>
            <person name="Uchima C.A."/>
            <person name="Anderluh G."/>
            <person name="Asadollahi M."/>
            <person name="Askin M."/>
            <person name="Barry K."/>
            <person name="Battaglia E."/>
            <person name="Bayram O."/>
            <person name="Benocci T."/>
            <person name="Braus-Stromeyer S.A."/>
            <person name="Caldana C."/>
            <person name="Canovas D."/>
            <person name="Cerqueira G.C."/>
            <person name="Chen F."/>
            <person name="Chen W."/>
            <person name="Choi C."/>
            <person name="Clum A."/>
            <person name="Dos Santos R.A."/>
            <person name="Damasio A.R."/>
            <person name="Diallinas G."/>
            <person name="Emri T."/>
            <person name="Fekete E."/>
            <person name="Flipphi M."/>
            <person name="Freyberg S."/>
            <person name="Gallo A."/>
            <person name="Gournas C."/>
            <person name="Habgood R."/>
            <person name="Hainaut M."/>
            <person name="Harispe M.L."/>
            <person name="Henrissat B."/>
            <person name="Hilden K.S."/>
            <person name="Hope R."/>
            <person name="Hossain A."/>
            <person name="Karabika E."/>
            <person name="Karaffa L."/>
            <person name="Karanyi Z."/>
            <person name="Krasevec N."/>
            <person name="Kuo A."/>
            <person name="Kusch H."/>
            <person name="LaButti K."/>
            <person name="Lagendijk E.L."/>
            <person name="Lapidus A."/>
            <person name="Levasseur A."/>
            <person name="Lindquist E."/>
            <person name="Lipzen A."/>
            <person name="Logrieco A.F."/>
            <person name="MacCabe A."/>
            <person name="Maekelae M.R."/>
            <person name="Malavazi I."/>
            <person name="Melin P."/>
            <person name="Meyer V."/>
            <person name="Mielnichuk N."/>
            <person name="Miskei M."/>
            <person name="Molnar A.P."/>
            <person name="Mule G."/>
            <person name="Ngan C.Y."/>
            <person name="Orejas M."/>
            <person name="Orosz E."/>
            <person name="Ouedraogo J.P."/>
            <person name="Overkamp K.M."/>
            <person name="Park H.-S."/>
            <person name="Perrone G."/>
            <person name="Piumi F."/>
            <person name="Punt P.J."/>
            <person name="Ram A.F."/>
            <person name="Ramon A."/>
            <person name="Rauscher S."/>
            <person name="Record E."/>
            <person name="Riano-Pachon D.M."/>
            <person name="Robert V."/>
            <person name="Roehrig J."/>
            <person name="Ruller R."/>
            <person name="Salamov A."/>
            <person name="Salih N.S."/>
            <person name="Samson R.A."/>
            <person name="Sandor E."/>
            <person name="Sanguinetti M."/>
            <person name="Schuetze T."/>
            <person name="Sepcic K."/>
            <person name="Shelest E."/>
            <person name="Sherlock G."/>
            <person name="Sophianopoulou V."/>
            <person name="Squina F.M."/>
            <person name="Sun H."/>
            <person name="Susca A."/>
            <person name="Todd R.B."/>
            <person name="Tsang A."/>
            <person name="Unkles S.E."/>
            <person name="van de Wiele N."/>
            <person name="van Rossen-Uffink D."/>
            <person name="Oliveira J.V."/>
            <person name="Vesth T.C."/>
            <person name="Visser J."/>
            <person name="Yu J.-H."/>
            <person name="Zhou M."/>
            <person name="Andersen M.R."/>
            <person name="Archer D.B."/>
            <person name="Baker S.E."/>
            <person name="Benoit I."/>
            <person name="Brakhage A.A."/>
            <person name="Braus G.H."/>
            <person name="Fischer R."/>
            <person name="Frisvad J.C."/>
            <person name="Goldman G.H."/>
            <person name="Houbraken J."/>
            <person name="Oakley B."/>
            <person name="Pocsi I."/>
            <person name="Scazzocchio C."/>
            <person name="Seiboth B."/>
            <person name="vanKuyk P.A."/>
            <person name="Wortman J."/>
            <person name="Dyer P.S."/>
            <person name="Grigoriev I.V."/>
        </authorList>
    </citation>
    <scope>NUCLEOTIDE SEQUENCE [LARGE SCALE GENOMIC DNA]</scope>
    <source>
        <strain evidence="18">CBS 506.65</strain>
    </source>
</reference>
<gene>
    <name evidence="17" type="ORF">ASPZODRAFT_87506</name>
</gene>
<feature type="binding site" evidence="13">
    <location>
        <position position="458"/>
    </location>
    <ligand>
        <name>Mg(2+)</name>
        <dbReference type="ChEBI" id="CHEBI:18420"/>
    </ligand>
</feature>
<dbReference type="EMBL" id="KV878336">
    <property type="protein sequence ID" value="OJJ51300.1"/>
    <property type="molecule type" value="Genomic_DNA"/>
</dbReference>
<dbReference type="PANTHER" id="PTHR11596">
    <property type="entry name" value="ALKALINE PHOSPHATASE"/>
    <property type="match status" value="1"/>
</dbReference>
<dbReference type="VEuPathDB" id="FungiDB:ASPZODRAFT_87506"/>
<dbReference type="Gene3D" id="3.40.1230.10">
    <property type="entry name" value="MTH938-like"/>
    <property type="match status" value="1"/>
</dbReference>
<dbReference type="Pfam" id="PF00245">
    <property type="entry name" value="Alk_phosphatase"/>
    <property type="match status" value="1"/>
</dbReference>
<proteinExistence type="inferred from homology"/>
<keyword evidence="6 13" id="KW-0479">Metal-binding</keyword>
<dbReference type="Gene3D" id="3.40.720.10">
    <property type="entry name" value="Alkaline Phosphatase, subunit A"/>
    <property type="match status" value="1"/>
</dbReference>
<evidence type="ECO:0000256" key="3">
    <source>
        <dbReference type="ARBA" id="ARBA00012647"/>
    </source>
</evidence>
<dbReference type="Proteomes" id="UP000184188">
    <property type="component" value="Unassembled WGS sequence"/>
</dbReference>
<feature type="binding site" evidence="13">
    <location>
        <position position="599"/>
    </location>
    <ligand>
        <name>Mg(2+)</name>
        <dbReference type="ChEBI" id="CHEBI:18420"/>
    </ligand>
</feature>
<dbReference type="PRINTS" id="PR00113">
    <property type="entry name" value="ALKPHPHTASE"/>
</dbReference>
<evidence type="ECO:0000256" key="14">
    <source>
        <dbReference type="RuleBase" id="RU003946"/>
    </source>
</evidence>
<evidence type="ECO:0000256" key="5">
    <source>
        <dbReference type="ARBA" id="ARBA00022692"/>
    </source>
</evidence>
<evidence type="ECO:0000256" key="1">
    <source>
        <dbReference type="ARBA" id="ARBA00004167"/>
    </source>
</evidence>
<dbReference type="RefSeq" id="XP_022585810.1">
    <property type="nucleotide sequence ID" value="XM_022730302.1"/>
</dbReference>
<comment type="catalytic activity">
    <reaction evidence="15">
        <text>a phosphate monoester + H2O = an alcohol + phosphate</text>
        <dbReference type="Rhea" id="RHEA:15017"/>
        <dbReference type="ChEBI" id="CHEBI:15377"/>
        <dbReference type="ChEBI" id="CHEBI:30879"/>
        <dbReference type="ChEBI" id="CHEBI:43474"/>
        <dbReference type="ChEBI" id="CHEBI:67140"/>
        <dbReference type="EC" id="3.1.3.1"/>
    </reaction>
</comment>